<dbReference type="EMBL" id="JAVRBK010000006">
    <property type="protein sequence ID" value="KAK5643015.1"/>
    <property type="molecule type" value="Genomic_DNA"/>
</dbReference>
<evidence type="ECO:0000313" key="1">
    <source>
        <dbReference type="EMBL" id="KAK5643015.1"/>
    </source>
</evidence>
<reference evidence="1 2" key="1">
    <citation type="journal article" date="2024" name="Insects">
        <title>An Improved Chromosome-Level Genome Assembly of the Firefly Pyrocoelia pectoralis.</title>
        <authorList>
            <person name="Fu X."/>
            <person name="Meyer-Rochow V.B."/>
            <person name="Ballantyne L."/>
            <person name="Zhu X."/>
        </authorList>
    </citation>
    <scope>NUCLEOTIDE SEQUENCE [LARGE SCALE GENOMIC DNA]</scope>
    <source>
        <strain evidence="1">XCY_ONT2</strain>
    </source>
</reference>
<evidence type="ECO:0000313" key="2">
    <source>
        <dbReference type="Proteomes" id="UP001329430"/>
    </source>
</evidence>
<keyword evidence="2" id="KW-1185">Reference proteome</keyword>
<dbReference type="AlphaFoldDB" id="A0AAN7V6X0"/>
<proteinExistence type="predicted"/>
<name>A0AAN7V6X0_9COLE</name>
<dbReference type="Proteomes" id="UP001329430">
    <property type="component" value="Chromosome 6"/>
</dbReference>
<sequence>MSLIVRYLDEHCNIREDFLGFLDCHQENYDGFTHEPILTGEILGETVVAKLNKLGLPLDTCVGIGTDTCSVMLSDQKGAVSQIQKTLKAAIKTFNFLYNHSLNLSISRSSNIQDIRNAVGTIKESVAFFNASSKRNSILKFVNSEQLTSLCETRWVGRHESVLKFKLCFENIIHALELISHWKDNDSSTKAQLLINSLLKTNFIISLYTLSYFLMHGKGTYRPNINTNKPLDYLKISIFIPLLDDVIQDLQFRFNSDTFTTFEINNLIPSYIGT</sequence>
<protein>
    <submittedName>
        <fullName evidence="1">Uncharacterized protein</fullName>
    </submittedName>
</protein>
<dbReference type="PANTHER" id="PTHR46289">
    <property type="entry name" value="52 KDA REPRESSOR OF THE INHIBITOR OF THE PROTEIN KINASE-LIKE PROTEIN-RELATED"/>
    <property type="match status" value="1"/>
</dbReference>
<dbReference type="InterPro" id="IPR052958">
    <property type="entry name" value="IFN-induced_PKR_regulator"/>
</dbReference>
<dbReference type="PANTHER" id="PTHR46289:SF14">
    <property type="entry name" value="DUF4371 DOMAIN-CONTAINING PROTEIN"/>
    <property type="match status" value="1"/>
</dbReference>
<organism evidence="1 2">
    <name type="scientific">Pyrocoelia pectoralis</name>
    <dbReference type="NCBI Taxonomy" id="417401"/>
    <lineage>
        <taxon>Eukaryota</taxon>
        <taxon>Metazoa</taxon>
        <taxon>Ecdysozoa</taxon>
        <taxon>Arthropoda</taxon>
        <taxon>Hexapoda</taxon>
        <taxon>Insecta</taxon>
        <taxon>Pterygota</taxon>
        <taxon>Neoptera</taxon>
        <taxon>Endopterygota</taxon>
        <taxon>Coleoptera</taxon>
        <taxon>Polyphaga</taxon>
        <taxon>Elateriformia</taxon>
        <taxon>Elateroidea</taxon>
        <taxon>Lampyridae</taxon>
        <taxon>Lampyrinae</taxon>
        <taxon>Pyrocoelia</taxon>
    </lineage>
</organism>
<comment type="caution">
    <text evidence="1">The sequence shown here is derived from an EMBL/GenBank/DDBJ whole genome shotgun (WGS) entry which is preliminary data.</text>
</comment>
<accession>A0AAN7V6X0</accession>
<gene>
    <name evidence="1" type="ORF">RI129_009182</name>
</gene>